<evidence type="ECO:0000313" key="3">
    <source>
        <dbReference type="Proteomes" id="UP000054107"/>
    </source>
</evidence>
<dbReference type="SUPFAM" id="SSF52047">
    <property type="entry name" value="RNI-like"/>
    <property type="match status" value="1"/>
</dbReference>
<organism evidence="2 3">
    <name type="scientific">Parasitella parasitica</name>
    <dbReference type="NCBI Taxonomy" id="35722"/>
    <lineage>
        <taxon>Eukaryota</taxon>
        <taxon>Fungi</taxon>
        <taxon>Fungi incertae sedis</taxon>
        <taxon>Mucoromycota</taxon>
        <taxon>Mucoromycotina</taxon>
        <taxon>Mucoromycetes</taxon>
        <taxon>Mucorales</taxon>
        <taxon>Mucorineae</taxon>
        <taxon>Mucoraceae</taxon>
        <taxon>Parasitella</taxon>
    </lineage>
</organism>
<accession>A0A0B7N7N6</accession>
<evidence type="ECO:0000259" key="1">
    <source>
        <dbReference type="PROSITE" id="PS50181"/>
    </source>
</evidence>
<dbReference type="Proteomes" id="UP000054107">
    <property type="component" value="Unassembled WGS sequence"/>
</dbReference>
<reference evidence="2 3" key="1">
    <citation type="submission" date="2014-09" db="EMBL/GenBank/DDBJ databases">
        <authorList>
            <person name="Ellenberger Sabrina"/>
        </authorList>
    </citation>
    <scope>NUCLEOTIDE SEQUENCE [LARGE SCALE GENOMIC DNA]</scope>
    <source>
        <strain evidence="2 3">CBS 412.66</strain>
    </source>
</reference>
<dbReference type="SMART" id="SM00256">
    <property type="entry name" value="FBOX"/>
    <property type="match status" value="1"/>
</dbReference>
<gene>
    <name evidence="2" type="primary">PARPA_07573.1 scaffold 28415</name>
</gene>
<dbReference type="InterPro" id="IPR001810">
    <property type="entry name" value="F-box_dom"/>
</dbReference>
<dbReference type="SUPFAM" id="SSF81383">
    <property type="entry name" value="F-box domain"/>
    <property type="match status" value="1"/>
</dbReference>
<dbReference type="OrthoDB" id="2117972at2759"/>
<protein>
    <recommendedName>
        <fullName evidence="1">F-box domain-containing protein</fullName>
    </recommendedName>
</protein>
<evidence type="ECO:0000313" key="2">
    <source>
        <dbReference type="EMBL" id="CEP13494.1"/>
    </source>
</evidence>
<dbReference type="Pfam" id="PF12937">
    <property type="entry name" value="F-box-like"/>
    <property type="match status" value="1"/>
</dbReference>
<keyword evidence="3" id="KW-1185">Reference proteome</keyword>
<dbReference type="EMBL" id="LN729787">
    <property type="protein sequence ID" value="CEP13494.1"/>
    <property type="molecule type" value="Genomic_DNA"/>
</dbReference>
<dbReference type="InterPro" id="IPR032675">
    <property type="entry name" value="LRR_dom_sf"/>
</dbReference>
<feature type="domain" description="F-box" evidence="1">
    <location>
        <begin position="1"/>
        <end position="45"/>
    </location>
</feature>
<dbReference type="InterPro" id="IPR036047">
    <property type="entry name" value="F-box-like_dom_sf"/>
</dbReference>
<name>A0A0B7N7N6_9FUNG</name>
<dbReference type="AlphaFoldDB" id="A0A0B7N7N6"/>
<proteinExistence type="predicted"/>
<dbReference type="PROSITE" id="PS50181">
    <property type="entry name" value="FBOX"/>
    <property type="match status" value="1"/>
</dbReference>
<sequence length="580" mass="67293">MESLPYENLVHIFSHLTFSEKRNLASTCKKWHALIMNSYLLYTDFQIHNELNYSLFKNYFLQKSNNNQDVRNLYLSFTYIETAELLALLEHFPKLQELDWEDHVDIDLDLVNEENAKYWRKITRFTETGHVPLSTKILQYNGFCNLIELDVNFHGSDDCDLLVQQLSKAPKLAVLTFRNGEMFLSDLAQLQQNTPNLESLELYEMELMEASDDNDDVDETATTSSGSSMTERRINATNVATSNKLKQVEINDYTIDRYRGFLAYVALNYKNLETLTIHRDKNSEEAFLSRTNPAHLIAIASNCPRLVSYDVDIHPITAAVLKEMDLNGIRMKRMRISPYRNSLLTQQIKDILESDQKNFIETMVIDCSCPSFFPSKHTDSKKDDISKRRSELFASLQKFPKLKHVEMIGKYNCQGHLLADFPFDELLKPLNEHLKIIKLVNWNMSLAAVNDRRFEAKKLRDLILVDVNINNANEKVMPFVSKTCQNLSKLTIKRTIQHDKTYMIECPGHRFTCITLNWKAIEGRQYYYNVNKNVWYTVDDGVLQTTCSEPPESVEHPTVSLDYSSCTSLRIGNAYVYNNF</sequence>
<dbReference type="Gene3D" id="3.80.10.10">
    <property type="entry name" value="Ribonuclease Inhibitor"/>
    <property type="match status" value="2"/>
</dbReference>